<dbReference type="GO" id="GO:0008168">
    <property type="term" value="F:methyltransferase activity"/>
    <property type="evidence" value="ECO:0007669"/>
    <property type="project" value="UniProtKB-KW"/>
</dbReference>
<comment type="caution">
    <text evidence="2">The sequence shown here is derived from an EMBL/GenBank/DDBJ whole genome shotgun (WGS) entry which is preliminary data.</text>
</comment>
<sequence>MNATHDYALLLLPSHNRVYAQESARLARAELLVLDEAVLGGRLRDVAETTLGGVRYLTFSAPRLTGDDLAQLANLSGLYALFERTGPALTPVPVRRLDAFPDDLITIQKYVGKTNEDFTKLLLNVTAFSCATPERLLTGRLRVLDPLCGRGTTLNQAVMYGLDAAGVERDAKSFDAYQNFFRQWLKNTRLKHRASVGPVRRDSRTLGRQLSVTLGVDKERYRAGETIEVTAVNADTTASGRFFRAGSFDLVVTDAPYGVQHGSRSRDADGGPALSRSPLPLLAEAVPVWRRLLRPGGALGISWNTQVADRAELTALLTEHGLTVRESEPYLGFAHRVDQAITRDLVVATKPTRRPADEPRG</sequence>
<keyword evidence="2" id="KW-0489">Methyltransferase</keyword>
<evidence type="ECO:0000313" key="2">
    <source>
        <dbReference type="EMBL" id="MDT0269306.1"/>
    </source>
</evidence>
<dbReference type="InterPro" id="IPR029063">
    <property type="entry name" value="SAM-dependent_MTases_sf"/>
</dbReference>
<keyword evidence="2" id="KW-0808">Transferase</keyword>
<dbReference type="Proteomes" id="UP001183410">
    <property type="component" value="Unassembled WGS sequence"/>
</dbReference>
<dbReference type="Gene3D" id="3.40.50.150">
    <property type="entry name" value="Vaccinia Virus protein VP39"/>
    <property type="match status" value="1"/>
</dbReference>
<evidence type="ECO:0000313" key="3">
    <source>
        <dbReference type="Proteomes" id="UP001183410"/>
    </source>
</evidence>
<dbReference type="SUPFAM" id="SSF53335">
    <property type="entry name" value="S-adenosyl-L-methionine-dependent methyltransferases"/>
    <property type="match status" value="1"/>
</dbReference>
<feature type="domain" description="Ribosomal RNA large subunit methyltransferase K/L-like methyltransferase" evidence="1">
    <location>
        <begin position="142"/>
        <end position="264"/>
    </location>
</feature>
<gene>
    <name evidence="2" type="ORF">RM844_23755</name>
</gene>
<organism evidence="2 3">
    <name type="scientific">Streptomyces chisholmiae</name>
    <dbReference type="NCBI Taxonomy" id="3075540"/>
    <lineage>
        <taxon>Bacteria</taxon>
        <taxon>Bacillati</taxon>
        <taxon>Actinomycetota</taxon>
        <taxon>Actinomycetes</taxon>
        <taxon>Kitasatosporales</taxon>
        <taxon>Streptomycetaceae</taxon>
        <taxon>Streptomyces</taxon>
    </lineage>
</organism>
<evidence type="ECO:0000259" key="1">
    <source>
        <dbReference type="Pfam" id="PF01170"/>
    </source>
</evidence>
<dbReference type="Pfam" id="PF01170">
    <property type="entry name" value="UPF0020"/>
    <property type="match status" value="1"/>
</dbReference>
<reference evidence="3" key="1">
    <citation type="submission" date="2023-07" db="EMBL/GenBank/DDBJ databases">
        <title>30 novel species of actinomycetes from the DSMZ collection.</title>
        <authorList>
            <person name="Nouioui I."/>
        </authorList>
    </citation>
    <scope>NUCLEOTIDE SEQUENCE [LARGE SCALE GENOMIC DNA]</scope>
    <source>
        <strain evidence="3">DSM 44915</strain>
    </source>
</reference>
<dbReference type="InterPro" id="IPR000241">
    <property type="entry name" value="RlmKL-like_Mtase"/>
</dbReference>
<name>A0ABU2JWC3_9ACTN</name>
<dbReference type="GO" id="GO:0032259">
    <property type="term" value="P:methylation"/>
    <property type="evidence" value="ECO:0007669"/>
    <property type="project" value="UniProtKB-KW"/>
</dbReference>
<dbReference type="RefSeq" id="WP_311669394.1">
    <property type="nucleotide sequence ID" value="NZ_JAVREO010000016.1"/>
</dbReference>
<accession>A0ABU2JWC3</accession>
<dbReference type="EMBL" id="JAVREO010000016">
    <property type="protein sequence ID" value="MDT0269306.1"/>
    <property type="molecule type" value="Genomic_DNA"/>
</dbReference>
<protein>
    <submittedName>
        <fullName evidence="2">SAM-dependent methyltransferase</fullName>
    </submittedName>
</protein>
<proteinExistence type="predicted"/>
<keyword evidence="3" id="KW-1185">Reference proteome</keyword>